<sequence>MIGRESEYELLKQTIEEGLKSKNPLSLYISGAPGTGKTATTKSVLKDLKNQKKFCSIFINCVKLTKRADVESAILAELELPTSKSVKDFKAVLNTLKKKVVIVLDEVDHLITRRNNTLLYEAYGWPRDSNSKVIVVGIANSLDLTERLLPKLKIEGISPKTFIFQPYKTEQIIAILKNYLKEQTFDEKAIELCSRKVASQTGDIRIAFSIVDKVLHEIEETENVPTMPNMGLVTPKKNNVQSVAKLFKKVQSSPASRATLPEHSKIFLAILIRLVGDTKAQETTRIKLMAAYEKACNILKISAIENEQRIQALDNLETMGIIRISGVNQATKVKFIDEITQARAKICDHVLVASIDEINF</sequence>
<reference evidence="2" key="1">
    <citation type="submission" date="2022-11" db="UniProtKB">
        <authorList>
            <consortium name="WormBaseParasite"/>
        </authorList>
    </citation>
    <scope>IDENTIFICATION</scope>
</reference>
<evidence type="ECO:0000313" key="1">
    <source>
        <dbReference type="Proteomes" id="UP000887576"/>
    </source>
</evidence>
<organism evidence="1 2">
    <name type="scientific">Panagrolaimus sp. JU765</name>
    <dbReference type="NCBI Taxonomy" id="591449"/>
    <lineage>
        <taxon>Eukaryota</taxon>
        <taxon>Metazoa</taxon>
        <taxon>Ecdysozoa</taxon>
        <taxon>Nematoda</taxon>
        <taxon>Chromadorea</taxon>
        <taxon>Rhabditida</taxon>
        <taxon>Tylenchina</taxon>
        <taxon>Panagrolaimomorpha</taxon>
        <taxon>Panagrolaimoidea</taxon>
        <taxon>Panagrolaimidae</taxon>
        <taxon>Panagrolaimus</taxon>
    </lineage>
</organism>
<protein>
    <submittedName>
        <fullName evidence="2">AAA+ ATPase domain-containing protein</fullName>
    </submittedName>
</protein>
<accession>A0AC34REU4</accession>
<name>A0AC34REU4_9BILA</name>
<dbReference type="WBParaSite" id="JU765_v2.g6092.t1">
    <property type="protein sequence ID" value="JU765_v2.g6092.t1"/>
    <property type="gene ID" value="JU765_v2.g6092"/>
</dbReference>
<proteinExistence type="predicted"/>
<dbReference type="Proteomes" id="UP000887576">
    <property type="component" value="Unplaced"/>
</dbReference>
<evidence type="ECO:0000313" key="2">
    <source>
        <dbReference type="WBParaSite" id="JU765_v2.g6092.t1"/>
    </source>
</evidence>